<evidence type="ECO:0000256" key="3">
    <source>
        <dbReference type="ARBA" id="ARBA00022448"/>
    </source>
</evidence>
<comment type="subcellular location">
    <subcellularLocation>
        <location evidence="1">Endomembrane system</location>
        <topology evidence="1">Multi-pass membrane protein</topology>
    </subcellularLocation>
</comment>
<evidence type="ECO:0000256" key="1">
    <source>
        <dbReference type="ARBA" id="ARBA00004127"/>
    </source>
</evidence>
<feature type="transmembrane region" description="Helical" evidence="9">
    <location>
        <begin position="223"/>
        <end position="244"/>
    </location>
</feature>
<evidence type="ECO:0000256" key="7">
    <source>
        <dbReference type="ARBA" id="ARBA00023180"/>
    </source>
</evidence>
<feature type="transmembrane region" description="Helical" evidence="9">
    <location>
        <begin position="367"/>
        <end position="389"/>
    </location>
</feature>
<dbReference type="GO" id="GO:0016020">
    <property type="term" value="C:membrane"/>
    <property type="evidence" value="ECO:0007669"/>
    <property type="project" value="TreeGrafter"/>
</dbReference>
<dbReference type="InterPro" id="IPR020846">
    <property type="entry name" value="MFS_dom"/>
</dbReference>
<feature type="transmembrane region" description="Helical" evidence="9">
    <location>
        <begin position="103"/>
        <end position="124"/>
    </location>
</feature>
<feature type="domain" description="Major facilitator superfamily (MFS) profile" evidence="10">
    <location>
        <begin position="70"/>
        <end position="458"/>
    </location>
</feature>
<keyword evidence="3" id="KW-0813">Transport</keyword>
<evidence type="ECO:0000313" key="11">
    <source>
        <dbReference type="EMBL" id="KAH7131299.1"/>
    </source>
</evidence>
<dbReference type="Gene3D" id="1.20.1250.20">
    <property type="entry name" value="MFS general substrate transporter like domains"/>
    <property type="match status" value="2"/>
</dbReference>
<feature type="transmembrane region" description="Helical" evidence="9">
    <location>
        <begin position="194"/>
        <end position="211"/>
    </location>
</feature>
<feature type="transmembrane region" description="Helical" evidence="9">
    <location>
        <begin position="68"/>
        <end position="91"/>
    </location>
</feature>
<dbReference type="AlphaFoldDB" id="A0A9P9IUF8"/>
<reference evidence="11" key="1">
    <citation type="journal article" date="2021" name="Nat. Commun.">
        <title>Genetic determinants of endophytism in the Arabidopsis root mycobiome.</title>
        <authorList>
            <person name="Mesny F."/>
            <person name="Miyauchi S."/>
            <person name="Thiergart T."/>
            <person name="Pickel B."/>
            <person name="Atanasova L."/>
            <person name="Karlsson M."/>
            <person name="Huettel B."/>
            <person name="Barry K.W."/>
            <person name="Haridas S."/>
            <person name="Chen C."/>
            <person name="Bauer D."/>
            <person name="Andreopoulos W."/>
            <person name="Pangilinan J."/>
            <person name="LaButti K."/>
            <person name="Riley R."/>
            <person name="Lipzen A."/>
            <person name="Clum A."/>
            <person name="Drula E."/>
            <person name="Henrissat B."/>
            <person name="Kohler A."/>
            <person name="Grigoriev I.V."/>
            <person name="Martin F.M."/>
            <person name="Hacquard S."/>
        </authorList>
    </citation>
    <scope>NUCLEOTIDE SEQUENCE</scope>
    <source>
        <strain evidence="11">MPI-CAGE-AT-0147</strain>
    </source>
</reference>
<evidence type="ECO:0000256" key="6">
    <source>
        <dbReference type="ARBA" id="ARBA00023136"/>
    </source>
</evidence>
<evidence type="ECO:0000256" key="2">
    <source>
        <dbReference type="ARBA" id="ARBA00008335"/>
    </source>
</evidence>
<evidence type="ECO:0000256" key="8">
    <source>
        <dbReference type="SAM" id="MobiDB-lite"/>
    </source>
</evidence>
<feature type="transmembrane region" description="Helical" evidence="9">
    <location>
        <begin position="159"/>
        <end position="182"/>
    </location>
</feature>
<accession>A0A9P9IUF8</accession>
<dbReference type="InterPro" id="IPR051788">
    <property type="entry name" value="MFS_Transporter"/>
</dbReference>
<feature type="transmembrane region" description="Helical" evidence="9">
    <location>
        <begin position="401"/>
        <end position="425"/>
    </location>
</feature>
<feature type="transmembrane region" description="Helical" evidence="9">
    <location>
        <begin position="310"/>
        <end position="331"/>
    </location>
</feature>
<evidence type="ECO:0000256" key="5">
    <source>
        <dbReference type="ARBA" id="ARBA00022989"/>
    </source>
</evidence>
<gene>
    <name evidence="11" type="ORF">EDB81DRAFT_906404</name>
</gene>
<evidence type="ECO:0000256" key="9">
    <source>
        <dbReference type="SAM" id="Phobius"/>
    </source>
</evidence>
<feature type="transmembrane region" description="Helical" evidence="9">
    <location>
        <begin position="276"/>
        <end position="298"/>
    </location>
</feature>
<evidence type="ECO:0000313" key="12">
    <source>
        <dbReference type="Proteomes" id="UP000738349"/>
    </source>
</evidence>
<dbReference type="EMBL" id="JAGMUV010000017">
    <property type="protein sequence ID" value="KAH7131299.1"/>
    <property type="molecule type" value="Genomic_DNA"/>
</dbReference>
<protein>
    <submittedName>
        <fullName evidence="11">Major facilitator superfamily transporter</fullName>
    </submittedName>
</protein>
<dbReference type="SUPFAM" id="SSF103473">
    <property type="entry name" value="MFS general substrate transporter"/>
    <property type="match status" value="1"/>
</dbReference>
<dbReference type="FunFam" id="1.20.1250.20:FF:000308">
    <property type="entry name" value="MFS efflux transporter"/>
    <property type="match status" value="1"/>
</dbReference>
<name>A0A9P9IUF8_9HYPO</name>
<keyword evidence="6 9" id="KW-0472">Membrane</keyword>
<organism evidence="11 12">
    <name type="scientific">Dactylonectria macrodidyma</name>
    <dbReference type="NCBI Taxonomy" id="307937"/>
    <lineage>
        <taxon>Eukaryota</taxon>
        <taxon>Fungi</taxon>
        <taxon>Dikarya</taxon>
        <taxon>Ascomycota</taxon>
        <taxon>Pezizomycotina</taxon>
        <taxon>Sordariomycetes</taxon>
        <taxon>Hypocreomycetidae</taxon>
        <taxon>Hypocreales</taxon>
        <taxon>Nectriaceae</taxon>
        <taxon>Dactylonectria</taxon>
    </lineage>
</organism>
<proteinExistence type="inferred from homology"/>
<dbReference type="OrthoDB" id="413079at2759"/>
<dbReference type="PANTHER" id="PTHR23514:SF3">
    <property type="entry name" value="BYPASS OF STOP CODON PROTEIN 6"/>
    <property type="match status" value="1"/>
</dbReference>
<dbReference type="GO" id="GO:0022857">
    <property type="term" value="F:transmembrane transporter activity"/>
    <property type="evidence" value="ECO:0007669"/>
    <property type="project" value="InterPro"/>
</dbReference>
<dbReference type="Pfam" id="PF07690">
    <property type="entry name" value="MFS_1"/>
    <property type="match status" value="1"/>
</dbReference>
<feature type="transmembrane region" description="Helical" evidence="9">
    <location>
        <begin position="431"/>
        <end position="450"/>
    </location>
</feature>
<keyword evidence="7" id="KW-0325">Glycoprotein</keyword>
<sequence length="479" mass="52205">MFHQEPTDKDKTTKPAERTETPDSIVKERYDPEVPAEQLIQASDEELLELSDPVPEIRDKWNKPVGNIGRLAFAFLSFIVAGMSDAVIGALLPSIEAYYDLNYSSASLVFLTPFFGYSIAAFMCSRIHMRWGQRGVAILAPICHIVPFVMLAVHPPFPVLIVGNAFSGFGNGLADACFPAWVGGMHKGSTVQGFLTACYSIGALIAPLVAVEMMSKAGLPWYTFYYIMVGLSVLELCGLVICFWRCDGPSYRAIHSQNSTTKSTQSGVRAAMKSKVAWIIALFLFVDTGVMTAIGGWTVTYMLRIRGASLHASGMSASGYWLGMALGRAILGFANERFGVRMCTIIYLCICIGVELVLWLIPIFEVSAVFVALLGFFLGPMYPGGVMMATKLLPKRMHVSAIGFAIAIGGIGGTVFPYIIGALAARTGVAVLQPVVLILLVLEIIVWLCLPGFSRQIKSRILSTELKEHQFEIIDGNRQ</sequence>
<dbReference type="PANTHER" id="PTHR23514">
    <property type="entry name" value="BYPASS OF STOP CODON PROTEIN 6"/>
    <property type="match status" value="1"/>
</dbReference>
<comment type="caution">
    <text evidence="11">The sequence shown here is derived from an EMBL/GenBank/DDBJ whole genome shotgun (WGS) entry which is preliminary data.</text>
</comment>
<feature type="transmembrane region" description="Helical" evidence="9">
    <location>
        <begin position="136"/>
        <end position="153"/>
    </location>
</feature>
<dbReference type="FunFam" id="1.20.1250.20:FF:000286">
    <property type="entry name" value="MFS efflux transporter"/>
    <property type="match status" value="1"/>
</dbReference>
<dbReference type="GO" id="GO:0012505">
    <property type="term" value="C:endomembrane system"/>
    <property type="evidence" value="ECO:0007669"/>
    <property type="project" value="UniProtKB-SubCell"/>
</dbReference>
<feature type="region of interest" description="Disordered" evidence="8">
    <location>
        <begin position="1"/>
        <end position="31"/>
    </location>
</feature>
<comment type="similarity">
    <text evidence="2">Belongs to the major facilitator superfamily.</text>
</comment>
<evidence type="ECO:0000259" key="10">
    <source>
        <dbReference type="PROSITE" id="PS50850"/>
    </source>
</evidence>
<keyword evidence="12" id="KW-1185">Reference proteome</keyword>
<dbReference type="InterPro" id="IPR036259">
    <property type="entry name" value="MFS_trans_sf"/>
</dbReference>
<dbReference type="PROSITE" id="PS50850">
    <property type="entry name" value="MFS"/>
    <property type="match status" value="1"/>
</dbReference>
<evidence type="ECO:0000256" key="4">
    <source>
        <dbReference type="ARBA" id="ARBA00022692"/>
    </source>
</evidence>
<dbReference type="InterPro" id="IPR011701">
    <property type="entry name" value="MFS"/>
</dbReference>
<keyword evidence="5 9" id="KW-1133">Transmembrane helix</keyword>
<dbReference type="Proteomes" id="UP000738349">
    <property type="component" value="Unassembled WGS sequence"/>
</dbReference>
<keyword evidence="4 9" id="KW-0812">Transmembrane</keyword>
<feature type="transmembrane region" description="Helical" evidence="9">
    <location>
        <begin position="338"/>
        <end position="361"/>
    </location>
</feature>